<sequence>MEENLRRPIHSPLSDPESLSACRTELTGTNSDSSAITLDACKDFSHHRAAPFRQNQTIKWTDQLHSLYLNSLEASFIDQLQYSLHLRGWNLQNNLKKAYKSRPLQKSHMSRQFLALQDGCWKKNCFERNEPMLESTADSHIFAGSPLRGNLASERTFAMRESDLNDHSMLFEEGIHGSEGSIFSSRQQRSYEKQSVCQSDQLESFDVTAEVTDQNFKDEDQGTSSSYAPLAKRLKTITADASSNDQVVPLGKFHRKDVSTGTPPSEEYREKN</sequence>
<dbReference type="Proteomes" id="UP000828941">
    <property type="component" value="Chromosome 13"/>
</dbReference>
<dbReference type="EMBL" id="CM039438">
    <property type="protein sequence ID" value="KAI4298460.1"/>
    <property type="molecule type" value="Genomic_DNA"/>
</dbReference>
<comment type="caution">
    <text evidence="1">The sequence shown here is derived from an EMBL/GenBank/DDBJ whole genome shotgun (WGS) entry which is preliminary data.</text>
</comment>
<protein>
    <submittedName>
        <fullName evidence="1">Uncharacterized protein</fullName>
    </submittedName>
</protein>
<evidence type="ECO:0000313" key="1">
    <source>
        <dbReference type="EMBL" id="KAI4298460.1"/>
    </source>
</evidence>
<evidence type="ECO:0000313" key="2">
    <source>
        <dbReference type="Proteomes" id="UP000828941"/>
    </source>
</evidence>
<organism evidence="1 2">
    <name type="scientific">Bauhinia variegata</name>
    <name type="common">Purple orchid tree</name>
    <name type="synonym">Phanera variegata</name>
    <dbReference type="NCBI Taxonomy" id="167791"/>
    <lineage>
        <taxon>Eukaryota</taxon>
        <taxon>Viridiplantae</taxon>
        <taxon>Streptophyta</taxon>
        <taxon>Embryophyta</taxon>
        <taxon>Tracheophyta</taxon>
        <taxon>Spermatophyta</taxon>
        <taxon>Magnoliopsida</taxon>
        <taxon>eudicotyledons</taxon>
        <taxon>Gunneridae</taxon>
        <taxon>Pentapetalae</taxon>
        <taxon>rosids</taxon>
        <taxon>fabids</taxon>
        <taxon>Fabales</taxon>
        <taxon>Fabaceae</taxon>
        <taxon>Cercidoideae</taxon>
        <taxon>Cercideae</taxon>
        <taxon>Bauhiniinae</taxon>
        <taxon>Bauhinia</taxon>
    </lineage>
</organism>
<keyword evidence="2" id="KW-1185">Reference proteome</keyword>
<accession>A0ACB9KMR5</accession>
<name>A0ACB9KMR5_BAUVA</name>
<proteinExistence type="predicted"/>
<gene>
    <name evidence="1" type="ORF">L6164_032015</name>
</gene>
<reference evidence="1 2" key="1">
    <citation type="journal article" date="2022" name="DNA Res.">
        <title>Chromosomal-level genome assembly of the orchid tree Bauhinia variegata (Leguminosae; Cercidoideae) supports the allotetraploid origin hypothesis of Bauhinia.</title>
        <authorList>
            <person name="Zhong Y."/>
            <person name="Chen Y."/>
            <person name="Zheng D."/>
            <person name="Pang J."/>
            <person name="Liu Y."/>
            <person name="Luo S."/>
            <person name="Meng S."/>
            <person name="Qian L."/>
            <person name="Wei D."/>
            <person name="Dai S."/>
            <person name="Zhou R."/>
        </authorList>
    </citation>
    <scope>NUCLEOTIDE SEQUENCE [LARGE SCALE GENOMIC DNA]</scope>
    <source>
        <strain evidence="1">BV-YZ2020</strain>
    </source>
</reference>